<keyword evidence="2" id="KW-1185">Reference proteome</keyword>
<dbReference type="AlphaFoldDB" id="A0A4Y8L3Q4"/>
<comment type="caution">
    <text evidence="1">The sequence shown here is derived from an EMBL/GenBank/DDBJ whole genome shotgun (WGS) entry which is preliminary data.</text>
</comment>
<organism evidence="1 2">
    <name type="scientific">Dysgonomonas capnocytophagoides</name>
    <dbReference type="NCBI Taxonomy" id="45254"/>
    <lineage>
        <taxon>Bacteria</taxon>
        <taxon>Pseudomonadati</taxon>
        <taxon>Bacteroidota</taxon>
        <taxon>Bacteroidia</taxon>
        <taxon>Bacteroidales</taxon>
        <taxon>Dysgonomonadaceae</taxon>
        <taxon>Dysgonomonas</taxon>
    </lineage>
</organism>
<proteinExistence type="predicted"/>
<name>A0A4Y8L3Q4_9BACT</name>
<accession>A0A4Y8L3Q4</accession>
<dbReference type="OrthoDB" id="10015900at2"/>
<evidence type="ECO:0000313" key="2">
    <source>
        <dbReference type="Proteomes" id="UP000297861"/>
    </source>
</evidence>
<dbReference type="RefSeq" id="WP_134436021.1">
    <property type="nucleotide sequence ID" value="NZ_SOML01000004.1"/>
</dbReference>
<dbReference type="EMBL" id="SOML01000004">
    <property type="protein sequence ID" value="TFD96698.1"/>
    <property type="molecule type" value="Genomic_DNA"/>
</dbReference>
<gene>
    <name evidence="1" type="ORF">E2605_07715</name>
</gene>
<evidence type="ECO:0000313" key="1">
    <source>
        <dbReference type="EMBL" id="TFD96698.1"/>
    </source>
</evidence>
<dbReference type="Proteomes" id="UP000297861">
    <property type="component" value="Unassembled WGS sequence"/>
</dbReference>
<protein>
    <submittedName>
        <fullName evidence="1">Uncharacterized protein</fullName>
    </submittedName>
</protein>
<sequence length="118" mass="13582">MMMTIETKPYLQDLFDHMRNEHRLILLQSEMQEIVSICNTDLNSENEKLRDVLREALQVISDISDPIAYLKIKMPKEGYKFDLHGAVEFSNNGMSISQMAKDALPKLEAKAKQLITEP</sequence>
<reference evidence="1 2" key="1">
    <citation type="submission" date="2019-03" db="EMBL/GenBank/DDBJ databases">
        <title>San Antonio Military Medical Center submission to MRSN (WRAIR), pending publication.</title>
        <authorList>
            <person name="Blyth D.M."/>
            <person name="Mccarthy S.L."/>
            <person name="Schall S.E."/>
            <person name="Stam J.A."/>
            <person name="Ong A.C."/>
            <person name="Mcgann P.T."/>
        </authorList>
    </citation>
    <scope>NUCLEOTIDE SEQUENCE [LARGE SCALE GENOMIC DNA]</scope>
    <source>
        <strain evidence="1 2">MRSN571793</strain>
    </source>
</reference>